<organism evidence="1">
    <name type="scientific">uncultured Phycisphaerae bacterium</name>
    <dbReference type="NCBI Taxonomy" id="904963"/>
    <lineage>
        <taxon>Bacteria</taxon>
        <taxon>Pseudomonadati</taxon>
        <taxon>Planctomycetota</taxon>
        <taxon>Phycisphaerae</taxon>
        <taxon>environmental samples</taxon>
    </lineage>
</organism>
<dbReference type="GO" id="GO:0006788">
    <property type="term" value="P:heme oxidation"/>
    <property type="evidence" value="ECO:0007669"/>
    <property type="project" value="InterPro"/>
</dbReference>
<evidence type="ECO:0000313" key="1">
    <source>
        <dbReference type="EMBL" id="CAA9440161.1"/>
    </source>
</evidence>
<reference evidence="1" key="1">
    <citation type="submission" date="2020-02" db="EMBL/GenBank/DDBJ databases">
        <authorList>
            <person name="Meier V. D."/>
        </authorList>
    </citation>
    <scope>NUCLEOTIDE SEQUENCE</scope>
    <source>
        <strain evidence="1">AVDCRST_MAG64</strain>
    </source>
</reference>
<name>A0A6J4QFA0_9BACT</name>
<proteinExistence type="predicted"/>
<dbReference type="InterPro" id="IPR016053">
    <property type="entry name" value="Haem_Oase-like"/>
</dbReference>
<accession>A0A6J4QFA0</accession>
<gene>
    <name evidence="1" type="ORF">AVDCRST_MAG64-4093</name>
</gene>
<dbReference type="EMBL" id="CADCUQ010000949">
    <property type="protein sequence ID" value="CAA9440161.1"/>
    <property type="molecule type" value="Genomic_DNA"/>
</dbReference>
<dbReference type="CDD" id="cd19166">
    <property type="entry name" value="HemeO-bac"/>
    <property type="match status" value="1"/>
</dbReference>
<protein>
    <submittedName>
        <fullName evidence="1">Bacteriophytochrome heme oxygenase BphO</fullName>
    </submittedName>
</protein>
<dbReference type="AlphaFoldDB" id="A0A6J4QFA0"/>
<dbReference type="InterPro" id="IPR016084">
    <property type="entry name" value="Haem_Oase-like_multi-hlx"/>
</dbReference>
<dbReference type="GO" id="GO:0004392">
    <property type="term" value="F:heme oxygenase (decyclizing) activity"/>
    <property type="evidence" value="ECO:0007669"/>
    <property type="project" value="InterPro"/>
</dbReference>
<dbReference type="Gene3D" id="1.20.910.10">
    <property type="entry name" value="Heme oxygenase-like"/>
    <property type="match status" value="1"/>
</dbReference>
<sequence length="226" mass="24279">MLLMRLRRETADLHAAVERRLDVMDPRLSAGRYVGTLATFYGFHAAWEAAVRSAAGPARLDLPAVLDLMSSRWREPSLRADLAHFAVDPDAVEPCDDLPPVDRPGRLLGSLYVMEGSTLGGQVVARHLGRALGLADGVGYAYFRGHGDQTGRRWREFAARLAELAAGLPEDDVVAGARDTFAALGRWFDCRAGVAAATADQTPTGRNATDQIATDQTPAGVAEVAR</sequence>
<dbReference type="SUPFAM" id="SSF48613">
    <property type="entry name" value="Heme oxygenase-like"/>
    <property type="match status" value="1"/>
</dbReference>
<dbReference type="Pfam" id="PF01126">
    <property type="entry name" value="Heme_oxygenase"/>
    <property type="match status" value="1"/>
</dbReference>